<dbReference type="InterPro" id="IPR009057">
    <property type="entry name" value="Homeodomain-like_sf"/>
</dbReference>
<evidence type="ECO:0000313" key="3">
    <source>
        <dbReference type="Proteomes" id="UP001209540"/>
    </source>
</evidence>
<dbReference type="Gene3D" id="1.10.10.10">
    <property type="entry name" value="Winged helix-like DNA-binding domain superfamily/Winged helix DNA-binding domain"/>
    <property type="match status" value="1"/>
</dbReference>
<dbReference type="SUPFAM" id="SSF46689">
    <property type="entry name" value="Homeodomain-like"/>
    <property type="match status" value="1"/>
</dbReference>
<evidence type="ECO:0008006" key="4">
    <source>
        <dbReference type="Google" id="ProtNLM"/>
    </source>
</evidence>
<evidence type="ECO:0000256" key="1">
    <source>
        <dbReference type="SAM" id="MobiDB-lite"/>
    </source>
</evidence>
<name>A0AAD5JRU1_9FUNG</name>
<dbReference type="EMBL" id="JAIXMP010000030">
    <property type="protein sequence ID" value="KAI9251457.1"/>
    <property type="molecule type" value="Genomic_DNA"/>
</dbReference>
<reference evidence="2" key="2">
    <citation type="submission" date="2023-02" db="EMBL/GenBank/DDBJ databases">
        <authorList>
            <consortium name="DOE Joint Genome Institute"/>
            <person name="Mondo S.J."/>
            <person name="Chang Y."/>
            <person name="Wang Y."/>
            <person name="Ahrendt S."/>
            <person name="Andreopoulos W."/>
            <person name="Barry K."/>
            <person name="Beard J."/>
            <person name="Benny G.L."/>
            <person name="Blankenship S."/>
            <person name="Bonito G."/>
            <person name="Cuomo C."/>
            <person name="Desiro A."/>
            <person name="Gervers K.A."/>
            <person name="Hundley H."/>
            <person name="Kuo A."/>
            <person name="LaButti K."/>
            <person name="Lang B.F."/>
            <person name="Lipzen A."/>
            <person name="O'Donnell K."/>
            <person name="Pangilinan J."/>
            <person name="Reynolds N."/>
            <person name="Sandor L."/>
            <person name="Smith M.W."/>
            <person name="Tsang A."/>
            <person name="Grigoriev I.V."/>
            <person name="Stajich J.E."/>
            <person name="Spatafora J.W."/>
        </authorList>
    </citation>
    <scope>NUCLEOTIDE SEQUENCE</scope>
    <source>
        <strain evidence="2">RSA 2281</strain>
    </source>
</reference>
<reference evidence="2" key="1">
    <citation type="journal article" date="2022" name="IScience">
        <title>Evolution of zygomycete secretomes and the origins of terrestrial fungal ecologies.</title>
        <authorList>
            <person name="Chang Y."/>
            <person name="Wang Y."/>
            <person name="Mondo S."/>
            <person name="Ahrendt S."/>
            <person name="Andreopoulos W."/>
            <person name="Barry K."/>
            <person name="Beard J."/>
            <person name="Benny G.L."/>
            <person name="Blankenship S."/>
            <person name="Bonito G."/>
            <person name="Cuomo C."/>
            <person name="Desiro A."/>
            <person name="Gervers K.A."/>
            <person name="Hundley H."/>
            <person name="Kuo A."/>
            <person name="LaButti K."/>
            <person name="Lang B.F."/>
            <person name="Lipzen A."/>
            <person name="O'Donnell K."/>
            <person name="Pangilinan J."/>
            <person name="Reynolds N."/>
            <person name="Sandor L."/>
            <person name="Smith M.E."/>
            <person name="Tsang A."/>
            <person name="Grigoriev I.V."/>
            <person name="Stajich J.E."/>
            <person name="Spatafora J.W."/>
        </authorList>
    </citation>
    <scope>NUCLEOTIDE SEQUENCE</scope>
    <source>
        <strain evidence="2">RSA 2281</strain>
    </source>
</reference>
<keyword evidence="3" id="KW-1185">Reference proteome</keyword>
<organism evidence="2 3">
    <name type="scientific">Phascolomyces articulosus</name>
    <dbReference type="NCBI Taxonomy" id="60185"/>
    <lineage>
        <taxon>Eukaryota</taxon>
        <taxon>Fungi</taxon>
        <taxon>Fungi incertae sedis</taxon>
        <taxon>Mucoromycota</taxon>
        <taxon>Mucoromycotina</taxon>
        <taxon>Mucoromycetes</taxon>
        <taxon>Mucorales</taxon>
        <taxon>Lichtheimiaceae</taxon>
        <taxon>Phascolomyces</taxon>
    </lineage>
</organism>
<sequence>MPFNDISNTNNQPSRLGPELGEERKGIIVGRFQAGQKYAKISSDLQLPYNTICSIIQHWQKNGNTKNDTRTGCTEKLNGRDIRMIVRSVRKSPLAPIAIHQAALESAGNDWIGPRRVWIGVYVSLNPLASQVTHSSIAPCTVCGCNRRNFLIYHRLETDPLFTASSMSVRGTTCWSVTNKCITSTLENPGDK</sequence>
<dbReference type="InterPro" id="IPR036388">
    <property type="entry name" value="WH-like_DNA-bd_sf"/>
</dbReference>
<protein>
    <recommendedName>
        <fullName evidence="4">Paired domain-containing protein</fullName>
    </recommendedName>
</protein>
<accession>A0AAD5JRU1</accession>
<gene>
    <name evidence="2" type="ORF">BDA99DRAFT_541444</name>
</gene>
<dbReference type="AlphaFoldDB" id="A0AAD5JRU1"/>
<evidence type="ECO:0000313" key="2">
    <source>
        <dbReference type="EMBL" id="KAI9251457.1"/>
    </source>
</evidence>
<feature type="compositionally biased region" description="Polar residues" evidence="1">
    <location>
        <begin position="1"/>
        <end position="14"/>
    </location>
</feature>
<feature type="region of interest" description="Disordered" evidence="1">
    <location>
        <begin position="1"/>
        <end position="20"/>
    </location>
</feature>
<comment type="caution">
    <text evidence="2">The sequence shown here is derived from an EMBL/GenBank/DDBJ whole genome shotgun (WGS) entry which is preliminary data.</text>
</comment>
<proteinExistence type="predicted"/>
<dbReference type="Proteomes" id="UP001209540">
    <property type="component" value="Unassembled WGS sequence"/>
</dbReference>